<protein>
    <recommendedName>
        <fullName evidence="2">Alcohol dehydrogenase iron-type/glycerol dehydrogenase GldA domain-containing protein</fullName>
    </recommendedName>
</protein>
<gene>
    <name evidence="1" type="ORF">S03H2_58409</name>
</gene>
<dbReference type="AlphaFoldDB" id="X1J2Z3"/>
<reference evidence="1" key="1">
    <citation type="journal article" date="2014" name="Front. Microbiol.">
        <title>High frequency of phylogenetically diverse reductive dehalogenase-homologous genes in deep subseafloor sedimentary metagenomes.</title>
        <authorList>
            <person name="Kawai M."/>
            <person name="Futagami T."/>
            <person name="Toyoda A."/>
            <person name="Takaki Y."/>
            <person name="Nishi S."/>
            <person name="Hori S."/>
            <person name="Arai W."/>
            <person name="Tsubouchi T."/>
            <person name="Morono Y."/>
            <person name="Uchiyama I."/>
            <person name="Ito T."/>
            <person name="Fujiyama A."/>
            <person name="Inagaki F."/>
            <person name="Takami H."/>
        </authorList>
    </citation>
    <scope>NUCLEOTIDE SEQUENCE</scope>
    <source>
        <strain evidence="1">Expedition CK06-06</strain>
    </source>
</reference>
<evidence type="ECO:0000313" key="1">
    <source>
        <dbReference type="EMBL" id="GAH88352.1"/>
    </source>
</evidence>
<comment type="caution">
    <text evidence="1">The sequence shown here is derived from an EMBL/GenBank/DDBJ whole genome shotgun (WGS) entry which is preliminary data.</text>
</comment>
<evidence type="ECO:0008006" key="2">
    <source>
        <dbReference type="Google" id="ProtNLM"/>
    </source>
</evidence>
<sequence length="41" mass="4585">LMMGMSSKLAAMTGIDALGHAIEAYISQTLFFYQICMLRKQ</sequence>
<dbReference type="SUPFAM" id="SSF56796">
    <property type="entry name" value="Dehydroquinate synthase-like"/>
    <property type="match status" value="1"/>
</dbReference>
<organism evidence="1">
    <name type="scientific">marine sediment metagenome</name>
    <dbReference type="NCBI Taxonomy" id="412755"/>
    <lineage>
        <taxon>unclassified sequences</taxon>
        <taxon>metagenomes</taxon>
        <taxon>ecological metagenomes</taxon>
    </lineage>
</organism>
<name>X1J2Z3_9ZZZZ</name>
<dbReference type="EMBL" id="BARU01037488">
    <property type="protein sequence ID" value="GAH88352.1"/>
    <property type="molecule type" value="Genomic_DNA"/>
</dbReference>
<proteinExistence type="predicted"/>
<feature type="non-terminal residue" evidence="1">
    <location>
        <position position="1"/>
    </location>
</feature>
<accession>X1J2Z3</accession>